<dbReference type="Pfam" id="PF00691">
    <property type="entry name" value="OmpA"/>
    <property type="match status" value="1"/>
</dbReference>
<feature type="signal peptide" evidence="5">
    <location>
        <begin position="1"/>
        <end position="26"/>
    </location>
</feature>
<proteinExistence type="predicted"/>
<feature type="chain" id="PRO_5026869275" evidence="5">
    <location>
        <begin position="27"/>
        <end position="221"/>
    </location>
</feature>
<protein>
    <submittedName>
        <fullName evidence="7">OmpA family protein</fullName>
    </submittedName>
</protein>
<dbReference type="SUPFAM" id="SSF103088">
    <property type="entry name" value="OmpA-like"/>
    <property type="match status" value="1"/>
</dbReference>
<keyword evidence="2 4" id="KW-0472">Membrane</keyword>
<feature type="domain" description="OmpA-like" evidence="6">
    <location>
        <begin position="90"/>
        <end position="208"/>
    </location>
</feature>
<dbReference type="PANTHER" id="PTHR30329">
    <property type="entry name" value="STATOR ELEMENT OF FLAGELLAR MOTOR COMPLEX"/>
    <property type="match status" value="1"/>
</dbReference>
<dbReference type="PANTHER" id="PTHR30329:SF21">
    <property type="entry name" value="LIPOPROTEIN YIAD-RELATED"/>
    <property type="match status" value="1"/>
</dbReference>
<evidence type="ECO:0000256" key="1">
    <source>
        <dbReference type="ARBA" id="ARBA00004442"/>
    </source>
</evidence>
<dbReference type="Gene3D" id="3.30.1330.60">
    <property type="entry name" value="OmpA-like domain"/>
    <property type="match status" value="1"/>
</dbReference>
<comment type="subcellular location">
    <subcellularLocation>
        <location evidence="1">Cell outer membrane</location>
    </subcellularLocation>
</comment>
<dbReference type="PROSITE" id="PS51123">
    <property type="entry name" value="OMPA_2"/>
    <property type="match status" value="1"/>
</dbReference>
<reference evidence="7 8" key="1">
    <citation type="submission" date="2019-09" db="EMBL/GenBank/DDBJ databases">
        <title>Parvibaculum sedimenti sp. nov., isolated from sediment.</title>
        <authorList>
            <person name="Wang Y."/>
        </authorList>
    </citation>
    <scope>NUCLEOTIDE SEQUENCE [LARGE SCALE GENOMIC DNA]</scope>
    <source>
        <strain evidence="7 8">HXT-9</strain>
    </source>
</reference>
<dbReference type="PROSITE" id="PS51257">
    <property type="entry name" value="PROKAR_LIPOPROTEIN"/>
    <property type="match status" value="1"/>
</dbReference>
<evidence type="ECO:0000259" key="6">
    <source>
        <dbReference type="PROSITE" id="PS51123"/>
    </source>
</evidence>
<keyword evidence="8" id="KW-1185">Reference proteome</keyword>
<dbReference type="InterPro" id="IPR050330">
    <property type="entry name" value="Bact_OuterMem_StrucFunc"/>
</dbReference>
<dbReference type="PRINTS" id="PR01021">
    <property type="entry name" value="OMPADOMAIN"/>
</dbReference>
<accession>A0A6N6VMU2</accession>
<evidence type="ECO:0000256" key="3">
    <source>
        <dbReference type="ARBA" id="ARBA00023237"/>
    </source>
</evidence>
<keyword evidence="5" id="KW-0732">Signal</keyword>
<comment type="caution">
    <text evidence="7">The sequence shown here is derived from an EMBL/GenBank/DDBJ whole genome shotgun (WGS) entry which is preliminary data.</text>
</comment>
<dbReference type="GO" id="GO:0009279">
    <property type="term" value="C:cell outer membrane"/>
    <property type="evidence" value="ECO:0007669"/>
    <property type="project" value="UniProtKB-SubCell"/>
</dbReference>
<dbReference type="AlphaFoldDB" id="A0A6N6VMU2"/>
<evidence type="ECO:0000256" key="4">
    <source>
        <dbReference type="PROSITE-ProRule" id="PRU00473"/>
    </source>
</evidence>
<evidence type="ECO:0000313" key="8">
    <source>
        <dbReference type="Proteomes" id="UP000468901"/>
    </source>
</evidence>
<dbReference type="InterPro" id="IPR036737">
    <property type="entry name" value="OmpA-like_sf"/>
</dbReference>
<dbReference type="InterPro" id="IPR006664">
    <property type="entry name" value="OMP_bac"/>
</dbReference>
<keyword evidence="3" id="KW-0998">Cell outer membrane</keyword>
<name>A0A6N6VMU2_9HYPH</name>
<organism evidence="7 8">
    <name type="scientific">Parvibaculum sedimenti</name>
    <dbReference type="NCBI Taxonomy" id="2608632"/>
    <lineage>
        <taxon>Bacteria</taxon>
        <taxon>Pseudomonadati</taxon>
        <taxon>Pseudomonadota</taxon>
        <taxon>Alphaproteobacteria</taxon>
        <taxon>Hyphomicrobiales</taxon>
        <taxon>Parvibaculaceae</taxon>
        <taxon>Parvibaculum</taxon>
    </lineage>
</organism>
<sequence length="221" mass="23422">MRGGRAFLLIAAAASLLAACQTAARAPTPVPAPAPTYSMASADAAARRVQAMLKKGLKPIPASEVSAYMDSTEHDLISELSDHGFSITRVGNSIHLNMEGSAAFAPNSTVIAPKSAAALKRLAHIIKVHERILIDVTGHTDNEGKAEANRNLSEGRARSVAQFLIDQGADGKRFLLRGAGAREPIASNRTAKGRAQNRRVEIKLSPFTDAKGRGYKESFAP</sequence>
<dbReference type="InterPro" id="IPR006665">
    <property type="entry name" value="OmpA-like"/>
</dbReference>
<gene>
    <name evidence="7" type="ORF">F2P47_01725</name>
</gene>
<evidence type="ECO:0000313" key="7">
    <source>
        <dbReference type="EMBL" id="KAB7742871.1"/>
    </source>
</evidence>
<dbReference type="CDD" id="cd07185">
    <property type="entry name" value="OmpA_C-like"/>
    <property type="match status" value="1"/>
</dbReference>
<dbReference type="Proteomes" id="UP000468901">
    <property type="component" value="Unassembled WGS sequence"/>
</dbReference>
<dbReference type="EMBL" id="WESC01000001">
    <property type="protein sequence ID" value="KAB7742871.1"/>
    <property type="molecule type" value="Genomic_DNA"/>
</dbReference>
<evidence type="ECO:0000256" key="5">
    <source>
        <dbReference type="SAM" id="SignalP"/>
    </source>
</evidence>
<evidence type="ECO:0000256" key="2">
    <source>
        <dbReference type="ARBA" id="ARBA00023136"/>
    </source>
</evidence>
<dbReference type="RefSeq" id="WP_152214422.1">
    <property type="nucleotide sequence ID" value="NZ_WESC01000001.1"/>
</dbReference>